<dbReference type="RefSeq" id="WP_238227530.1">
    <property type="nucleotide sequence ID" value="NZ_BPQD01000029.1"/>
</dbReference>
<proteinExistence type="predicted"/>
<keyword evidence="1" id="KW-0472">Membrane</keyword>
<keyword evidence="1" id="KW-1133">Transmembrane helix</keyword>
<protein>
    <submittedName>
        <fullName evidence="2">Flp family type IVb pilin</fullName>
    </submittedName>
</protein>
<gene>
    <name evidence="2" type="ORF">QWZ12_14995</name>
</gene>
<dbReference type="InterPro" id="IPR007047">
    <property type="entry name" value="Flp_Fap"/>
</dbReference>
<evidence type="ECO:0000256" key="1">
    <source>
        <dbReference type="SAM" id="Phobius"/>
    </source>
</evidence>
<comment type="caution">
    <text evidence="2">The sequence shown here is derived from an EMBL/GenBank/DDBJ whole genome shotgun (WGS) entry which is preliminary data.</text>
</comment>
<keyword evidence="1" id="KW-0812">Transmembrane</keyword>
<accession>A0ABT8BKA0</accession>
<keyword evidence="3" id="KW-1185">Reference proteome</keyword>
<evidence type="ECO:0000313" key="3">
    <source>
        <dbReference type="Proteomes" id="UP001224644"/>
    </source>
</evidence>
<name>A0ABT8BKA0_9HYPH</name>
<evidence type="ECO:0000313" key="2">
    <source>
        <dbReference type="EMBL" id="MDN3591907.1"/>
    </source>
</evidence>
<dbReference type="Proteomes" id="UP001224644">
    <property type="component" value="Unassembled WGS sequence"/>
</dbReference>
<dbReference type="Pfam" id="PF04964">
    <property type="entry name" value="Flp_Fap"/>
    <property type="match status" value="1"/>
</dbReference>
<sequence length="75" mass="8136">MRVGRQMETDHMKHLIKRFCREDDGAAMVEYALLVALIALVAIVGLTATGTSLNAQFAKISCKIATPTADCTQPQ</sequence>
<dbReference type="EMBL" id="JAUFPX010000014">
    <property type="protein sequence ID" value="MDN3591907.1"/>
    <property type="molecule type" value="Genomic_DNA"/>
</dbReference>
<reference evidence="3" key="1">
    <citation type="journal article" date="2019" name="Int. J. Syst. Evol. Microbiol.">
        <title>The Global Catalogue of Microorganisms (GCM) 10K type strain sequencing project: providing services to taxonomists for standard genome sequencing and annotation.</title>
        <authorList>
            <consortium name="The Broad Institute Genomics Platform"/>
            <consortium name="The Broad Institute Genome Sequencing Center for Infectious Disease"/>
            <person name="Wu L."/>
            <person name="Ma J."/>
        </authorList>
    </citation>
    <scope>NUCLEOTIDE SEQUENCE [LARGE SCALE GENOMIC DNA]</scope>
    <source>
        <strain evidence="3">CECT 7069</strain>
    </source>
</reference>
<organism evidence="2 3">
    <name type="scientific">Methylobacterium adhaesivum</name>
    <dbReference type="NCBI Taxonomy" id="333297"/>
    <lineage>
        <taxon>Bacteria</taxon>
        <taxon>Pseudomonadati</taxon>
        <taxon>Pseudomonadota</taxon>
        <taxon>Alphaproteobacteria</taxon>
        <taxon>Hyphomicrobiales</taxon>
        <taxon>Methylobacteriaceae</taxon>
        <taxon>Methylobacterium</taxon>
    </lineage>
</organism>
<feature type="transmembrane region" description="Helical" evidence="1">
    <location>
        <begin position="31"/>
        <end position="53"/>
    </location>
</feature>